<reference evidence="1 2" key="1">
    <citation type="submission" date="2011-02" db="EMBL/GenBank/DDBJ databases">
        <authorList>
            <person name="Muzny D."/>
            <person name="Qin X."/>
            <person name="Deng J."/>
            <person name="Jiang H."/>
            <person name="Liu Y."/>
            <person name="Qu J."/>
            <person name="Song X.-Z."/>
            <person name="Zhang L."/>
            <person name="Thornton R."/>
            <person name="Coyle M."/>
            <person name="Francisco L."/>
            <person name="Jackson L."/>
            <person name="Javaid M."/>
            <person name="Korchina V."/>
            <person name="Kovar C."/>
            <person name="Mata R."/>
            <person name="Mathew T."/>
            <person name="Ngo R."/>
            <person name="Nguyen L."/>
            <person name="Nguyen N."/>
            <person name="Okwuonu G."/>
            <person name="Ongeri F."/>
            <person name="Pham C."/>
            <person name="Simmons D."/>
            <person name="Wilczek-Boney K."/>
            <person name="Hale W."/>
            <person name="Jakkamsetti A."/>
            <person name="Pham P."/>
            <person name="Ruth R."/>
            <person name="San Lucas F."/>
            <person name="Warren J."/>
            <person name="Zhang J."/>
            <person name="Zhao Z."/>
            <person name="Zhou C."/>
            <person name="Zhu D."/>
            <person name="Lee S."/>
            <person name="Bess C."/>
            <person name="Blankenburg K."/>
            <person name="Forbes L."/>
            <person name="Fu Q."/>
            <person name="Gubbala S."/>
            <person name="Hirani K."/>
            <person name="Jayaseelan J.C."/>
            <person name="Lara F."/>
            <person name="Munidasa M."/>
            <person name="Palculict T."/>
            <person name="Patil S."/>
            <person name="Pu L.-L."/>
            <person name="Saada N."/>
            <person name="Tang L."/>
            <person name="Weissenberger G."/>
            <person name="Zhu Y."/>
            <person name="Hemphill L."/>
            <person name="Shang Y."/>
            <person name="Youmans B."/>
            <person name="Ayvaz T."/>
            <person name="Ross M."/>
            <person name="Santibanez J."/>
            <person name="Aqrawi P."/>
            <person name="Gross S."/>
            <person name="Joshi V."/>
            <person name="Fowler G."/>
            <person name="Nazareth L."/>
            <person name="Reid J."/>
            <person name="Worley K."/>
            <person name="Petrosino J."/>
            <person name="Highlander S."/>
            <person name="Gibbs R."/>
        </authorList>
    </citation>
    <scope>NUCLEOTIDE SEQUENCE [LARGE SCALE GENOMIC DNA]</scope>
    <source>
        <strain evidence="1 2">SK72</strain>
    </source>
</reference>
<sequence length="101" mass="11250">MTEKNDIKSVTISDLKKMGKHGRATARLDSGEEIILGPKYATQRRSGIIAGQVQEVDLIIPYTARLISQIRTIKVGPVLVARKMKQQRKTCLLLTGQGYKK</sequence>
<accession>F0I3V2</accession>
<dbReference type="EMBL" id="AEXV01000011">
    <property type="protein sequence ID" value="EGD28869.1"/>
    <property type="molecule type" value="Genomic_DNA"/>
</dbReference>
<evidence type="ECO:0000313" key="1">
    <source>
        <dbReference type="EMBL" id="EGD28869.1"/>
    </source>
</evidence>
<dbReference type="HOGENOM" id="CLU_160051_0_0_9"/>
<dbReference type="Proteomes" id="UP000003332">
    <property type="component" value="Unassembled WGS sequence"/>
</dbReference>
<comment type="caution">
    <text evidence="1">The sequence shown here is derived from an EMBL/GenBank/DDBJ whole genome shotgun (WGS) entry which is preliminary data.</text>
</comment>
<dbReference type="RefSeq" id="WP_002905333.1">
    <property type="nucleotide sequence ID" value="NZ_GL872376.1"/>
</dbReference>
<organism evidence="1 2">
    <name type="scientific">Streptococcus sanguinis SK72</name>
    <dbReference type="NCBI Taxonomy" id="888809"/>
    <lineage>
        <taxon>Bacteria</taxon>
        <taxon>Bacillati</taxon>
        <taxon>Bacillota</taxon>
        <taxon>Bacilli</taxon>
        <taxon>Lactobacillales</taxon>
        <taxon>Streptococcaceae</taxon>
        <taxon>Streptococcus</taxon>
    </lineage>
</organism>
<dbReference type="AlphaFoldDB" id="F0I3V2"/>
<gene>
    <name evidence="1" type="ORF">HMPREF9381_1842</name>
</gene>
<name>F0I3V2_STRSA</name>
<dbReference type="PATRIC" id="fig|888809.3.peg.1799"/>
<evidence type="ECO:0000313" key="2">
    <source>
        <dbReference type="Proteomes" id="UP000003332"/>
    </source>
</evidence>
<protein>
    <submittedName>
        <fullName evidence="1">Uncharacterized protein</fullName>
    </submittedName>
</protein>
<proteinExistence type="predicted"/>